<dbReference type="SUPFAM" id="SSF56784">
    <property type="entry name" value="HAD-like"/>
    <property type="match status" value="1"/>
</dbReference>
<gene>
    <name evidence="2" type="primary">Contig7608.g8110</name>
    <name evidence="2" type="ORF">STYLEM_5111</name>
</gene>
<feature type="region of interest" description="Disordered" evidence="1">
    <location>
        <begin position="162"/>
        <end position="188"/>
    </location>
</feature>
<name>A0A078A1W4_STYLE</name>
<dbReference type="PANTHER" id="PTHR38899">
    <property type="entry name" value="DOMAIN OOKINETE PROTEIN, PUTATIVE-RELATED"/>
    <property type="match status" value="1"/>
</dbReference>
<dbReference type="OrthoDB" id="166018at2759"/>
<dbReference type="InParanoid" id="A0A078A1W4"/>
<dbReference type="PANTHER" id="PTHR38899:SF1">
    <property type="entry name" value="PROTEIN KINASE"/>
    <property type="match status" value="1"/>
</dbReference>
<organism evidence="2 3">
    <name type="scientific">Stylonychia lemnae</name>
    <name type="common">Ciliate</name>
    <dbReference type="NCBI Taxonomy" id="5949"/>
    <lineage>
        <taxon>Eukaryota</taxon>
        <taxon>Sar</taxon>
        <taxon>Alveolata</taxon>
        <taxon>Ciliophora</taxon>
        <taxon>Intramacronucleata</taxon>
        <taxon>Spirotrichea</taxon>
        <taxon>Stichotrichia</taxon>
        <taxon>Sporadotrichida</taxon>
        <taxon>Oxytrichidae</taxon>
        <taxon>Stylonychinae</taxon>
        <taxon>Stylonychia</taxon>
    </lineage>
</organism>
<reference evidence="2 3" key="1">
    <citation type="submission" date="2014-06" db="EMBL/GenBank/DDBJ databases">
        <authorList>
            <person name="Swart Estienne"/>
        </authorList>
    </citation>
    <scope>NUCLEOTIDE SEQUENCE [LARGE SCALE GENOMIC DNA]</scope>
    <source>
        <strain evidence="2 3">130c</strain>
    </source>
</reference>
<dbReference type="AlphaFoldDB" id="A0A078A1W4"/>
<evidence type="ECO:0000313" key="2">
    <source>
        <dbReference type="EMBL" id="CDW76115.1"/>
    </source>
</evidence>
<accession>A0A078A1W4</accession>
<evidence type="ECO:0000256" key="1">
    <source>
        <dbReference type="SAM" id="MobiDB-lite"/>
    </source>
</evidence>
<dbReference type="InterPro" id="IPR036412">
    <property type="entry name" value="HAD-like_sf"/>
</dbReference>
<dbReference type="Proteomes" id="UP000039865">
    <property type="component" value="Unassembled WGS sequence"/>
</dbReference>
<protein>
    <submittedName>
        <fullName evidence="2">Uncharacterized protein</fullName>
    </submittedName>
</protein>
<keyword evidence="3" id="KW-1185">Reference proteome</keyword>
<evidence type="ECO:0000313" key="3">
    <source>
        <dbReference type="Proteomes" id="UP000039865"/>
    </source>
</evidence>
<feature type="compositionally biased region" description="Polar residues" evidence="1">
    <location>
        <begin position="176"/>
        <end position="188"/>
    </location>
</feature>
<sequence length="572" mass="66162">MDALDYYGSDKARIDLQNKEISGKKSIAKQSMIKQKSNKVDKRNQSEFDLSKYQYDPKASQIVRGSTFGSKNNNGYNPKFGKTNMLVRNLSVEDRGALGKGNKTNNDQQIKKTSQYKISNIDKEPIPLNDDLVCSDHFDRHFSTHIEGENFFDQLFENQETQHNHNQNCSHHKHLSGNNNGIQARSFDNSTLAPDSLQVYQQHLPESQSLATPDKFPDIQQASGAKEIRSLSFDLKEGQDDEIVKGIDKARKLTTLNAVPFEMNFDESVQQLKAEELRKMESEQSNVDFLIDETEMRMQQSQDIENLIHQELELNTEAHDIQVGVQDPSRMRMKYLQKLTKEQIWIPPLMQPKASQNVIIFDWDDTLFPTTHLNPVDEMSYDYLFEKYRQQLKEIEENAITLLNNCLKESKVVIVTNAKKGWVEFSSSRFMPDLHKIVMKKVKIVSARVLFEDKFPYDTFKWKELAFAQLWDLDGFLDKAAITNLVAVGDAEYEMEAAKNFASLSDRCLIKLVKLRECPSFEELRKELAVVNDKFGYIFSSFKNLTIKLERQEQKQLNKYLCRIKPQEGQSQ</sequence>
<proteinExistence type="predicted"/>
<dbReference type="EMBL" id="CCKQ01004967">
    <property type="protein sequence ID" value="CDW76115.1"/>
    <property type="molecule type" value="Genomic_DNA"/>
</dbReference>